<protein>
    <submittedName>
        <fullName evidence="1">Uncharacterized protein</fullName>
    </submittedName>
</protein>
<dbReference type="EMBL" id="HACA01016609">
    <property type="protein sequence ID" value="CDW33970.1"/>
    <property type="molecule type" value="Transcribed_RNA"/>
</dbReference>
<organism evidence="1">
    <name type="scientific">Lepeophtheirus salmonis</name>
    <name type="common">Salmon louse</name>
    <name type="synonym">Caligus salmonis</name>
    <dbReference type="NCBI Taxonomy" id="72036"/>
    <lineage>
        <taxon>Eukaryota</taxon>
        <taxon>Metazoa</taxon>
        <taxon>Ecdysozoa</taxon>
        <taxon>Arthropoda</taxon>
        <taxon>Crustacea</taxon>
        <taxon>Multicrustacea</taxon>
        <taxon>Hexanauplia</taxon>
        <taxon>Copepoda</taxon>
        <taxon>Siphonostomatoida</taxon>
        <taxon>Caligidae</taxon>
        <taxon>Lepeophtheirus</taxon>
    </lineage>
</organism>
<evidence type="ECO:0000313" key="1">
    <source>
        <dbReference type="EMBL" id="CDW33970.1"/>
    </source>
</evidence>
<accession>A0A0K2U7F0</accession>
<name>A0A0K2U7F0_LEPSM</name>
<proteinExistence type="predicted"/>
<sequence>MYRLGQENMDQRRLVFAKLNMITFSLNHSLNKSTEVIKELMTKFSDTFSHLGTFGCRVLLVSLSKDQIWPGWGPRLLDILLQAGEELWIPQLSCTLNFLVSWKCLLHHSSSWPP</sequence>
<dbReference type="AlphaFoldDB" id="A0A0K2U7F0"/>
<reference evidence="1" key="1">
    <citation type="submission" date="2014-05" db="EMBL/GenBank/DDBJ databases">
        <authorList>
            <person name="Chronopoulou M."/>
        </authorList>
    </citation>
    <scope>NUCLEOTIDE SEQUENCE</scope>
    <source>
        <tissue evidence="1">Whole organism</tissue>
    </source>
</reference>